<sequence>MIKYEWRDGFDESEAAELRGLLERAAAYDAEPEYNTIDPDDVLARTAEPDHVRNLVIWMLPRPNTLDGPPDPERIAGMIRFVDRGEQWWDATVVIDPDLRSIGIMTLLLEQAGLNLAAEEGWLGSGIHRVQAWARGNHPASGRIGDRNLIPRTRRVWKLIRPHDGTESERSLDALSVEDAPDVLVYADRLESGGQAAEARALAGTLGGDGIQRQVLALRKDGQICGLVDLGLVALDSEEYGRCAPVRHLSTQTRDRAEITAVLLGAASVASNAGLHAIQIHVESTDDDLVGVCRLLGFQHDRTDVRYELR</sequence>
<dbReference type="RefSeq" id="WP_006373037.1">
    <property type="nucleotide sequence ID" value="NZ_JAAXPC010000003.1"/>
</dbReference>
<dbReference type="EMBL" id="JAAXPC010000003">
    <property type="protein sequence ID" value="NKY01402.1"/>
    <property type="molecule type" value="Genomic_DNA"/>
</dbReference>
<dbReference type="AlphaFoldDB" id="A0A846WI38"/>
<dbReference type="InterPro" id="IPR016181">
    <property type="entry name" value="Acyl_CoA_acyltransferase"/>
</dbReference>
<dbReference type="Proteomes" id="UP000563898">
    <property type="component" value="Unassembled WGS sequence"/>
</dbReference>
<reference evidence="1 2" key="1">
    <citation type="submission" date="2020-04" db="EMBL/GenBank/DDBJ databases">
        <title>MicrobeNet Type strains.</title>
        <authorList>
            <person name="Nicholson A.C."/>
        </authorList>
    </citation>
    <scope>NUCLEOTIDE SEQUENCE [LARGE SCALE GENOMIC DNA]</scope>
    <source>
        <strain evidence="1 2">ATCC BAA-14</strain>
    </source>
</reference>
<organism evidence="1 2">
    <name type="scientific">Gordonia polyisoprenivorans</name>
    <dbReference type="NCBI Taxonomy" id="84595"/>
    <lineage>
        <taxon>Bacteria</taxon>
        <taxon>Bacillati</taxon>
        <taxon>Actinomycetota</taxon>
        <taxon>Actinomycetes</taxon>
        <taxon>Mycobacteriales</taxon>
        <taxon>Gordoniaceae</taxon>
        <taxon>Gordonia</taxon>
    </lineage>
</organism>
<keyword evidence="1" id="KW-0808">Transferase</keyword>
<evidence type="ECO:0000313" key="2">
    <source>
        <dbReference type="Proteomes" id="UP000563898"/>
    </source>
</evidence>
<dbReference type="GO" id="GO:0016740">
    <property type="term" value="F:transferase activity"/>
    <property type="evidence" value="ECO:0007669"/>
    <property type="project" value="UniProtKB-KW"/>
</dbReference>
<gene>
    <name evidence="1" type="ORF">HGA05_07445</name>
</gene>
<name>A0A846WI38_9ACTN</name>
<protein>
    <submittedName>
        <fullName evidence="1">N-acetyltransferase</fullName>
    </submittedName>
</protein>
<dbReference type="SUPFAM" id="SSF55729">
    <property type="entry name" value="Acyl-CoA N-acyltransferases (Nat)"/>
    <property type="match status" value="1"/>
</dbReference>
<accession>A0A846WI38</accession>
<evidence type="ECO:0000313" key="1">
    <source>
        <dbReference type="EMBL" id="NKY01402.1"/>
    </source>
</evidence>
<dbReference type="Gene3D" id="3.40.630.30">
    <property type="match status" value="1"/>
</dbReference>
<proteinExistence type="predicted"/>
<comment type="caution">
    <text evidence="1">The sequence shown here is derived from an EMBL/GenBank/DDBJ whole genome shotgun (WGS) entry which is preliminary data.</text>
</comment>